<accession>A0AC34GG36</accession>
<evidence type="ECO:0000313" key="1">
    <source>
        <dbReference type="Proteomes" id="UP000887579"/>
    </source>
</evidence>
<protein>
    <submittedName>
        <fullName evidence="2">Uncharacterized protein</fullName>
    </submittedName>
</protein>
<dbReference type="Proteomes" id="UP000887579">
    <property type="component" value="Unplaced"/>
</dbReference>
<reference evidence="2" key="1">
    <citation type="submission" date="2022-11" db="UniProtKB">
        <authorList>
            <consortium name="WormBaseParasite"/>
        </authorList>
    </citation>
    <scope>IDENTIFICATION</scope>
</reference>
<name>A0AC34GG36_9BILA</name>
<sequence>MNAQGNALINLDNLIWECNGHNVNFKREFESSLTVDALQTVRDNYEGMINTILANANEIDPPNRKLRKDRDWLNEKFQMTIQQFEMKIKTLQAEKQANLLFEQNQQQLQIHDDQYLSQERFTIKVEQLKNDIQLFKKEHDECRETIEMKLGQIKTELERIEKKTKDFTRNS</sequence>
<evidence type="ECO:0000313" key="2">
    <source>
        <dbReference type="WBParaSite" id="ES5_v2.g28713.t1"/>
    </source>
</evidence>
<organism evidence="1 2">
    <name type="scientific">Panagrolaimus sp. ES5</name>
    <dbReference type="NCBI Taxonomy" id="591445"/>
    <lineage>
        <taxon>Eukaryota</taxon>
        <taxon>Metazoa</taxon>
        <taxon>Ecdysozoa</taxon>
        <taxon>Nematoda</taxon>
        <taxon>Chromadorea</taxon>
        <taxon>Rhabditida</taxon>
        <taxon>Tylenchina</taxon>
        <taxon>Panagrolaimomorpha</taxon>
        <taxon>Panagrolaimoidea</taxon>
        <taxon>Panagrolaimidae</taxon>
        <taxon>Panagrolaimus</taxon>
    </lineage>
</organism>
<proteinExistence type="predicted"/>
<dbReference type="WBParaSite" id="ES5_v2.g28713.t1">
    <property type="protein sequence ID" value="ES5_v2.g28713.t1"/>
    <property type="gene ID" value="ES5_v2.g28713"/>
</dbReference>